<reference evidence="1 2" key="1">
    <citation type="submission" date="2009-12" db="EMBL/GenBank/DDBJ databases">
        <authorList>
            <person name="Shrivastava S."/>
            <person name="Madupu R."/>
            <person name="Durkin A.S."/>
            <person name="Torralba M."/>
            <person name="Methe B."/>
            <person name="Sutton G.G."/>
            <person name="Strausberg R.L."/>
            <person name="Nelson K.E."/>
        </authorList>
    </citation>
    <scope>NUCLEOTIDE SEQUENCE [LARGE SCALE GENOMIC DNA]</scope>
    <source>
        <strain evidence="1 2">W5455</strain>
    </source>
</reference>
<keyword evidence="2" id="KW-1185">Reference proteome</keyword>
<accession>A0ABM9ZV00</accession>
<sequence length="70" mass="7792">MRGRFFPPRETETFRGAFFVVPRGTGKSLSAAPRSSAPRLSPLRVMPFRGGALMMAARTSVRLSFFPRAF</sequence>
<organism evidence="1 2">
    <name type="scientific">Pyramidobacter piscolens W5455</name>
    <dbReference type="NCBI Taxonomy" id="352165"/>
    <lineage>
        <taxon>Bacteria</taxon>
        <taxon>Thermotogati</taxon>
        <taxon>Synergistota</taxon>
        <taxon>Synergistia</taxon>
        <taxon>Synergistales</taxon>
        <taxon>Dethiosulfovibrionaceae</taxon>
        <taxon>Pyramidobacter</taxon>
    </lineage>
</organism>
<gene>
    <name evidence="1" type="ORF">HMPREF7215_0797</name>
</gene>
<dbReference type="Proteomes" id="UP000006462">
    <property type="component" value="Unassembled WGS sequence"/>
</dbReference>
<proteinExistence type="predicted"/>
<name>A0ABM9ZV00_9BACT</name>
<evidence type="ECO:0000313" key="2">
    <source>
        <dbReference type="Proteomes" id="UP000006462"/>
    </source>
</evidence>
<protein>
    <submittedName>
        <fullName evidence="1">Uncharacterized protein</fullName>
    </submittedName>
</protein>
<comment type="caution">
    <text evidence="1">The sequence shown here is derived from an EMBL/GenBank/DDBJ whole genome shotgun (WGS) entry which is preliminary data.</text>
</comment>
<dbReference type="EMBL" id="ADFP01000064">
    <property type="protein sequence ID" value="EFB90753.1"/>
    <property type="molecule type" value="Genomic_DNA"/>
</dbReference>
<evidence type="ECO:0000313" key="1">
    <source>
        <dbReference type="EMBL" id="EFB90753.1"/>
    </source>
</evidence>